<dbReference type="InterPro" id="IPR043504">
    <property type="entry name" value="Peptidase_S1_PA_chymotrypsin"/>
</dbReference>
<dbReference type="InterPro" id="IPR028994">
    <property type="entry name" value="Integrin_alpha_N"/>
</dbReference>
<dbReference type="Gene3D" id="2.130.10.130">
    <property type="entry name" value="Integrin alpha, N-terminal"/>
    <property type="match status" value="1"/>
</dbReference>
<keyword evidence="1 2" id="KW-0732">Signal</keyword>
<sequence length="528" mass="55962">MQRVLSVRLTALAAVLTAGTLLSGAVPAAAVSGPVAPSTEKALAATVRVDIGDGARACSGTLVDARWVLTAASCFVTDPASGAAPAAGAPKEPTKVTVGRPDLTKTTGFVTDVIELAPYAGHDLVMARLKRPVTDIAPISLATAAPTAGETLRSVGYGRTATEWSPLTAHSGAFRLDTVEDGQVGVSGQDGATLCAGDAGGPLTREKDGSLQLVAVNSQSYQGGCFGQDATETRTDGLAVRVDDSATRAWVQETKDRLREVSFAADVTGDGRSDLLIMDEKGTITVRPAKPTWASTPGSLVYRFTTPAQWSAGWQNFRGEEGKGRLYFADVNGDKKADLIVHETNGDLSVRINKGTYWDNGTRWSAGWQNFLGHEGKGRLYFADVNGDGKADLIVHETNGDIAVRLNTGTGWNSGTNWSSGWQNFLGHKGKGKLYFADINGDKKADLIVHETNGDIAVRLNQGTYWDGGTHWSSGWQNFLGQPKGSLQFSDVTADGLADMWVWSPDGRIALRSNSGHNFLITEGDDYI</sequence>
<dbReference type="InterPro" id="IPR013517">
    <property type="entry name" value="FG-GAP"/>
</dbReference>
<protein>
    <submittedName>
        <fullName evidence="4">FG-GAP-like repeat-containing protein</fullName>
    </submittedName>
</protein>
<dbReference type="SMART" id="SM00020">
    <property type="entry name" value="Tryp_SPc"/>
    <property type="match status" value="1"/>
</dbReference>
<keyword evidence="5" id="KW-1185">Reference proteome</keyword>
<dbReference type="SUPFAM" id="SSF50494">
    <property type="entry name" value="Trypsin-like serine proteases"/>
    <property type="match status" value="1"/>
</dbReference>
<evidence type="ECO:0000313" key="5">
    <source>
        <dbReference type="Proteomes" id="UP001183610"/>
    </source>
</evidence>
<dbReference type="Gene3D" id="2.40.10.10">
    <property type="entry name" value="Trypsin-like serine proteases"/>
    <property type="match status" value="1"/>
</dbReference>
<evidence type="ECO:0000259" key="3">
    <source>
        <dbReference type="PROSITE" id="PS50240"/>
    </source>
</evidence>
<evidence type="ECO:0000256" key="1">
    <source>
        <dbReference type="ARBA" id="ARBA00022729"/>
    </source>
</evidence>
<dbReference type="PANTHER" id="PTHR24260">
    <property type="match status" value="1"/>
</dbReference>
<evidence type="ECO:0000256" key="2">
    <source>
        <dbReference type="SAM" id="SignalP"/>
    </source>
</evidence>
<comment type="caution">
    <text evidence="4">The sequence shown here is derived from an EMBL/GenBank/DDBJ whole genome shotgun (WGS) entry which is preliminary data.</text>
</comment>
<feature type="chain" id="PRO_5047454750" evidence="2">
    <location>
        <begin position="29"/>
        <end position="528"/>
    </location>
</feature>
<dbReference type="InterPro" id="IPR051333">
    <property type="entry name" value="CLIP_Serine_Protease"/>
</dbReference>
<reference evidence="5" key="1">
    <citation type="submission" date="2023-07" db="EMBL/GenBank/DDBJ databases">
        <title>30 novel species of actinomycetes from the DSMZ collection.</title>
        <authorList>
            <person name="Nouioui I."/>
        </authorList>
    </citation>
    <scope>NUCLEOTIDE SEQUENCE [LARGE SCALE GENOMIC DNA]</scope>
    <source>
        <strain evidence="5">DSM 41979</strain>
    </source>
</reference>
<dbReference type="Pfam" id="PF00089">
    <property type="entry name" value="Trypsin"/>
    <property type="match status" value="1"/>
</dbReference>
<dbReference type="PROSITE" id="PS50240">
    <property type="entry name" value="TRYPSIN_DOM"/>
    <property type="match status" value="1"/>
</dbReference>
<dbReference type="Pfam" id="PF13517">
    <property type="entry name" value="FG-GAP_3"/>
    <property type="match status" value="1"/>
</dbReference>
<dbReference type="PANTHER" id="PTHR24260:SF136">
    <property type="entry name" value="GH08193P-RELATED"/>
    <property type="match status" value="1"/>
</dbReference>
<feature type="domain" description="Peptidase S1" evidence="3">
    <location>
        <begin position="21"/>
        <end position="256"/>
    </location>
</feature>
<dbReference type="EMBL" id="JAVRET010000115">
    <property type="protein sequence ID" value="MDT0413174.1"/>
    <property type="molecule type" value="Genomic_DNA"/>
</dbReference>
<gene>
    <name evidence="4" type="ORF">RM698_29535</name>
</gene>
<organism evidence="4 5">
    <name type="scientific">Streptomyces evansiae</name>
    <dbReference type="NCBI Taxonomy" id="3075535"/>
    <lineage>
        <taxon>Bacteria</taxon>
        <taxon>Bacillati</taxon>
        <taxon>Actinomycetota</taxon>
        <taxon>Actinomycetes</taxon>
        <taxon>Kitasatosporales</taxon>
        <taxon>Streptomycetaceae</taxon>
        <taxon>Streptomyces</taxon>
    </lineage>
</organism>
<dbReference type="PRINTS" id="PR00722">
    <property type="entry name" value="CHYMOTRYPSIN"/>
</dbReference>
<dbReference type="InterPro" id="IPR009003">
    <property type="entry name" value="Peptidase_S1_PA"/>
</dbReference>
<dbReference type="SUPFAM" id="SSF69318">
    <property type="entry name" value="Integrin alpha N-terminal domain"/>
    <property type="match status" value="1"/>
</dbReference>
<dbReference type="RefSeq" id="WP_311652651.1">
    <property type="nucleotide sequence ID" value="NZ_JAVRET010000115.1"/>
</dbReference>
<accession>A0ABU2RCV9</accession>
<proteinExistence type="predicted"/>
<dbReference type="InterPro" id="IPR001314">
    <property type="entry name" value="Peptidase_S1A"/>
</dbReference>
<feature type="signal peptide" evidence="2">
    <location>
        <begin position="1"/>
        <end position="28"/>
    </location>
</feature>
<dbReference type="Proteomes" id="UP001183610">
    <property type="component" value="Unassembled WGS sequence"/>
</dbReference>
<evidence type="ECO:0000313" key="4">
    <source>
        <dbReference type="EMBL" id="MDT0413174.1"/>
    </source>
</evidence>
<dbReference type="InterPro" id="IPR001254">
    <property type="entry name" value="Trypsin_dom"/>
</dbReference>
<name>A0ABU2RCV9_9ACTN</name>